<accession>A0ACB8TKW7</accession>
<dbReference type="Proteomes" id="UP000814140">
    <property type="component" value="Unassembled WGS sequence"/>
</dbReference>
<keyword evidence="2" id="KW-1185">Reference proteome</keyword>
<organism evidence="1 2">
    <name type="scientific">Artomyces pyxidatus</name>
    <dbReference type="NCBI Taxonomy" id="48021"/>
    <lineage>
        <taxon>Eukaryota</taxon>
        <taxon>Fungi</taxon>
        <taxon>Dikarya</taxon>
        <taxon>Basidiomycota</taxon>
        <taxon>Agaricomycotina</taxon>
        <taxon>Agaricomycetes</taxon>
        <taxon>Russulales</taxon>
        <taxon>Auriscalpiaceae</taxon>
        <taxon>Artomyces</taxon>
    </lineage>
</organism>
<evidence type="ECO:0000313" key="1">
    <source>
        <dbReference type="EMBL" id="KAI0069035.1"/>
    </source>
</evidence>
<comment type="caution">
    <text evidence="1">The sequence shown here is derived from an EMBL/GenBank/DDBJ whole genome shotgun (WGS) entry which is preliminary data.</text>
</comment>
<protein>
    <submittedName>
        <fullName evidence="1">Uncharacterized protein</fullName>
    </submittedName>
</protein>
<reference evidence="1" key="1">
    <citation type="submission" date="2021-03" db="EMBL/GenBank/DDBJ databases">
        <authorList>
            <consortium name="DOE Joint Genome Institute"/>
            <person name="Ahrendt S."/>
            <person name="Looney B.P."/>
            <person name="Miyauchi S."/>
            <person name="Morin E."/>
            <person name="Drula E."/>
            <person name="Courty P.E."/>
            <person name="Chicoki N."/>
            <person name="Fauchery L."/>
            <person name="Kohler A."/>
            <person name="Kuo A."/>
            <person name="Labutti K."/>
            <person name="Pangilinan J."/>
            <person name="Lipzen A."/>
            <person name="Riley R."/>
            <person name="Andreopoulos W."/>
            <person name="He G."/>
            <person name="Johnson J."/>
            <person name="Barry K.W."/>
            <person name="Grigoriev I.V."/>
            <person name="Nagy L."/>
            <person name="Hibbett D."/>
            <person name="Henrissat B."/>
            <person name="Matheny P.B."/>
            <person name="Labbe J."/>
            <person name="Martin F."/>
        </authorList>
    </citation>
    <scope>NUCLEOTIDE SEQUENCE</scope>
    <source>
        <strain evidence="1">HHB10654</strain>
    </source>
</reference>
<gene>
    <name evidence="1" type="ORF">BV25DRAFT_1792695</name>
</gene>
<name>A0ACB8TKW7_9AGAM</name>
<proteinExistence type="predicted"/>
<evidence type="ECO:0000313" key="2">
    <source>
        <dbReference type="Proteomes" id="UP000814140"/>
    </source>
</evidence>
<reference evidence="1" key="2">
    <citation type="journal article" date="2022" name="New Phytol.">
        <title>Evolutionary transition to the ectomycorrhizal habit in the genomes of a hyperdiverse lineage of mushroom-forming fungi.</title>
        <authorList>
            <person name="Looney B."/>
            <person name="Miyauchi S."/>
            <person name="Morin E."/>
            <person name="Drula E."/>
            <person name="Courty P.E."/>
            <person name="Kohler A."/>
            <person name="Kuo A."/>
            <person name="LaButti K."/>
            <person name="Pangilinan J."/>
            <person name="Lipzen A."/>
            <person name="Riley R."/>
            <person name="Andreopoulos W."/>
            <person name="He G."/>
            <person name="Johnson J."/>
            <person name="Nolan M."/>
            <person name="Tritt A."/>
            <person name="Barry K.W."/>
            <person name="Grigoriev I.V."/>
            <person name="Nagy L.G."/>
            <person name="Hibbett D."/>
            <person name="Henrissat B."/>
            <person name="Matheny P.B."/>
            <person name="Labbe J."/>
            <person name="Martin F.M."/>
        </authorList>
    </citation>
    <scope>NUCLEOTIDE SEQUENCE</scope>
    <source>
        <strain evidence="1">HHB10654</strain>
    </source>
</reference>
<dbReference type="EMBL" id="MU277187">
    <property type="protein sequence ID" value="KAI0069035.1"/>
    <property type="molecule type" value="Genomic_DNA"/>
</dbReference>
<sequence>MAKSTRSKIKRAHRAHKRTDSVYAAIAADRVRRLHDKLAAVVESKVEETTEEGMPESMELDGAASPSATKKISTHGPRNSRRESWRASKGLAPRPEARGMNRQGTVAARRKSGRPNRRR</sequence>